<dbReference type="EMBL" id="JAUJWW010000002">
    <property type="protein sequence ID" value="MDN7226701.1"/>
    <property type="molecule type" value="Genomic_DNA"/>
</dbReference>
<name>A0ABT8MP73_9BACL</name>
<evidence type="ECO:0000256" key="2">
    <source>
        <dbReference type="ARBA" id="ARBA00022801"/>
    </source>
</evidence>
<dbReference type="Pfam" id="PF02230">
    <property type="entry name" value="Abhydrolase_2"/>
    <property type="match status" value="1"/>
</dbReference>
<sequence>MNAPLAFELKKPRNADPDRTYPALFVMHGMGSNEKDMLNLVNGLEDHFYIFSIRGPIERPPGYAFFTIERFGKPHQEVFQAAADKVSDFISWAESEYPLDASRIYLLGFSQGAILSMAIGLSLGTRIRGVVALSGYIPEFVKTEFQQSSMEGLSLFISHGEQDQALPFEWGQTSRNYFHDLGADVTFKNYPSAHTVSLQNYKDFEKWLLDSLAGPKRVNRGGNYYVK</sequence>
<dbReference type="Gene3D" id="3.40.50.1820">
    <property type="entry name" value="alpha/beta hydrolase"/>
    <property type="match status" value="1"/>
</dbReference>
<dbReference type="InterPro" id="IPR050565">
    <property type="entry name" value="LYPA1-2/EST-like"/>
</dbReference>
<comment type="caution">
    <text evidence="4">The sequence shown here is derived from an EMBL/GenBank/DDBJ whole genome shotgun (WGS) entry which is preliminary data.</text>
</comment>
<dbReference type="PANTHER" id="PTHR10655">
    <property type="entry name" value="LYSOPHOSPHOLIPASE-RELATED"/>
    <property type="match status" value="1"/>
</dbReference>
<dbReference type="InterPro" id="IPR003140">
    <property type="entry name" value="PLipase/COase/thioEstase"/>
</dbReference>
<dbReference type="Proteomes" id="UP001172054">
    <property type="component" value="Unassembled WGS sequence"/>
</dbReference>
<keyword evidence="2 4" id="KW-0378">Hydrolase</keyword>
<dbReference type="GO" id="GO:0016787">
    <property type="term" value="F:hydrolase activity"/>
    <property type="evidence" value="ECO:0007669"/>
    <property type="project" value="UniProtKB-KW"/>
</dbReference>
<evidence type="ECO:0000313" key="4">
    <source>
        <dbReference type="EMBL" id="MDN7226701.1"/>
    </source>
</evidence>
<accession>A0ABT8MP73</accession>
<keyword evidence="5" id="KW-1185">Reference proteome</keyword>
<dbReference type="SUPFAM" id="SSF53474">
    <property type="entry name" value="alpha/beta-Hydrolases"/>
    <property type="match status" value="1"/>
</dbReference>
<evidence type="ECO:0000313" key="5">
    <source>
        <dbReference type="Proteomes" id="UP001172054"/>
    </source>
</evidence>
<evidence type="ECO:0000259" key="3">
    <source>
        <dbReference type="Pfam" id="PF02230"/>
    </source>
</evidence>
<comment type="similarity">
    <text evidence="1">Belongs to the AB hydrolase superfamily. AB hydrolase 2 family.</text>
</comment>
<gene>
    <name evidence="4" type="ORF">QWY15_05260</name>
</gene>
<protein>
    <submittedName>
        <fullName evidence="4">Dienelactone hydrolase family protein</fullName>
    </submittedName>
</protein>
<reference evidence="4 5" key="1">
    <citation type="submission" date="2023-06" db="EMBL/GenBank/DDBJ databases">
        <title>Novel species in genus Planococcus.</title>
        <authorList>
            <person name="Ning S."/>
        </authorList>
    </citation>
    <scope>NUCLEOTIDE SEQUENCE [LARGE SCALE GENOMIC DNA]</scope>
    <source>
        <strain evidence="4 5">N064</strain>
    </source>
</reference>
<proteinExistence type="inferred from homology"/>
<dbReference type="PANTHER" id="PTHR10655:SF17">
    <property type="entry name" value="LYSOPHOSPHOLIPASE-LIKE PROTEIN 1"/>
    <property type="match status" value="1"/>
</dbReference>
<evidence type="ECO:0000256" key="1">
    <source>
        <dbReference type="ARBA" id="ARBA00006499"/>
    </source>
</evidence>
<feature type="domain" description="Phospholipase/carboxylesterase/thioesterase" evidence="3">
    <location>
        <begin position="21"/>
        <end position="206"/>
    </location>
</feature>
<dbReference type="InterPro" id="IPR029058">
    <property type="entry name" value="AB_hydrolase_fold"/>
</dbReference>
<dbReference type="RefSeq" id="WP_301725661.1">
    <property type="nucleotide sequence ID" value="NZ_JAUJWW010000002.1"/>
</dbReference>
<organism evidence="4 5">
    <name type="scientific">Planococcus liqunii</name>
    <dbReference type="NCBI Taxonomy" id="3058394"/>
    <lineage>
        <taxon>Bacteria</taxon>
        <taxon>Bacillati</taxon>
        <taxon>Bacillota</taxon>
        <taxon>Bacilli</taxon>
        <taxon>Bacillales</taxon>
        <taxon>Caryophanaceae</taxon>
        <taxon>Planococcus</taxon>
    </lineage>
</organism>